<keyword evidence="10" id="KW-1185">Reference proteome</keyword>
<keyword evidence="6" id="KW-0411">Iron-sulfur</keyword>
<evidence type="ECO:0000256" key="2">
    <source>
        <dbReference type="ARBA" id="ARBA00022485"/>
    </source>
</evidence>
<evidence type="ECO:0000256" key="5">
    <source>
        <dbReference type="ARBA" id="ARBA00023004"/>
    </source>
</evidence>
<feature type="domain" description="4Fe-4S ferredoxin-type" evidence="8">
    <location>
        <begin position="108"/>
        <end position="198"/>
    </location>
</feature>
<dbReference type="InterPro" id="IPR017896">
    <property type="entry name" value="4Fe4S_Fe-S-bd"/>
</dbReference>
<proteinExistence type="predicted"/>
<dbReference type="OrthoDB" id="9786127at2"/>
<evidence type="ECO:0000313" key="9">
    <source>
        <dbReference type="EMBL" id="SDD12325.1"/>
    </source>
</evidence>
<dbReference type="SUPFAM" id="SSF46548">
    <property type="entry name" value="alpha-helical ferredoxin"/>
    <property type="match status" value="1"/>
</dbReference>
<evidence type="ECO:0000256" key="4">
    <source>
        <dbReference type="ARBA" id="ARBA00022982"/>
    </source>
</evidence>
<organism evidence="9 10">
    <name type="scientific">Peptococcus niger</name>
    <dbReference type="NCBI Taxonomy" id="2741"/>
    <lineage>
        <taxon>Bacteria</taxon>
        <taxon>Bacillati</taxon>
        <taxon>Bacillota</taxon>
        <taxon>Clostridia</taxon>
        <taxon>Eubacteriales</taxon>
        <taxon>Peptococcaceae</taxon>
        <taxon>Peptococcus</taxon>
    </lineage>
</organism>
<keyword evidence="4" id="KW-0249">Electron transport</keyword>
<dbReference type="PANTHER" id="PTHR43551">
    <property type="entry name" value="FUMARATE REDUCTASE IRON-SULFUR SUBUNIT"/>
    <property type="match status" value="1"/>
</dbReference>
<dbReference type="EMBL" id="FNAF01000001">
    <property type="protein sequence ID" value="SDD12325.1"/>
    <property type="molecule type" value="Genomic_DNA"/>
</dbReference>
<evidence type="ECO:0000259" key="8">
    <source>
        <dbReference type="Pfam" id="PF13183"/>
    </source>
</evidence>
<accession>A0A1G6S823</accession>
<dbReference type="InterPro" id="IPR009051">
    <property type="entry name" value="Helical_ferredxn"/>
</dbReference>
<dbReference type="Pfam" id="PF02754">
    <property type="entry name" value="CCG"/>
    <property type="match status" value="1"/>
</dbReference>
<dbReference type="PROSITE" id="PS00198">
    <property type="entry name" value="4FE4S_FER_1"/>
    <property type="match status" value="1"/>
</dbReference>
<keyword evidence="1" id="KW-0813">Transport</keyword>
<dbReference type="AlphaFoldDB" id="A0A1G6S823"/>
<dbReference type="STRING" id="2741.SAMN04489866_101242"/>
<dbReference type="PANTHER" id="PTHR43551:SF1">
    <property type="entry name" value="HETERODISULFIDE REDUCTASE"/>
    <property type="match status" value="1"/>
</dbReference>
<dbReference type="GO" id="GO:0016491">
    <property type="term" value="F:oxidoreductase activity"/>
    <property type="evidence" value="ECO:0007669"/>
    <property type="project" value="UniProtKB-ARBA"/>
</dbReference>
<dbReference type="Pfam" id="PF13183">
    <property type="entry name" value="Fer4_8"/>
    <property type="match status" value="1"/>
</dbReference>
<dbReference type="Gene3D" id="1.10.1060.10">
    <property type="entry name" value="Alpha-helical ferredoxin"/>
    <property type="match status" value="1"/>
</dbReference>
<keyword evidence="5" id="KW-0408">Iron</keyword>
<dbReference type="RefSeq" id="WP_091790922.1">
    <property type="nucleotide sequence ID" value="NZ_FNAF01000001.1"/>
</dbReference>
<gene>
    <name evidence="9" type="ORF">SAMN04489866_101242</name>
</gene>
<keyword evidence="2" id="KW-0004">4Fe-4S</keyword>
<dbReference type="GO" id="GO:0046872">
    <property type="term" value="F:metal ion binding"/>
    <property type="evidence" value="ECO:0007669"/>
    <property type="project" value="UniProtKB-KW"/>
</dbReference>
<reference evidence="9 10" key="1">
    <citation type="submission" date="2016-10" db="EMBL/GenBank/DDBJ databases">
        <authorList>
            <person name="de Groot N.N."/>
        </authorList>
    </citation>
    <scope>NUCLEOTIDE SEQUENCE [LARGE SCALE GENOMIC DNA]</scope>
    <source>
        <strain evidence="9 10">DSM 20475</strain>
    </source>
</reference>
<dbReference type="InterPro" id="IPR017900">
    <property type="entry name" value="4Fe4S_Fe_S_CS"/>
</dbReference>
<evidence type="ECO:0000256" key="1">
    <source>
        <dbReference type="ARBA" id="ARBA00022448"/>
    </source>
</evidence>
<evidence type="ECO:0000256" key="6">
    <source>
        <dbReference type="ARBA" id="ARBA00023014"/>
    </source>
</evidence>
<dbReference type="GO" id="GO:0051539">
    <property type="term" value="F:4 iron, 4 sulfur cluster binding"/>
    <property type="evidence" value="ECO:0007669"/>
    <property type="project" value="UniProtKB-KW"/>
</dbReference>
<evidence type="ECO:0000313" key="10">
    <source>
        <dbReference type="Proteomes" id="UP000198995"/>
    </source>
</evidence>
<evidence type="ECO:0000256" key="3">
    <source>
        <dbReference type="ARBA" id="ARBA00022723"/>
    </source>
</evidence>
<evidence type="ECO:0000259" key="7">
    <source>
        <dbReference type="Pfam" id="PF02754"/>
    </source>
</evidence>
<keyword evidence="3" id="KW-0479">Metal-binding</keyword>
<feature type="domain" description="Cysteine-rich" evidence="7">
    <location>
        <begin position="404"/>
        <end position="507"/>
    </location>
</feature>
<dbReference type="InterPro" id="IPR004017">
    <property type="entry name" value="Cys_rich_dom"/>
</dbReference>
<protein>
    <submittedName>
        <fullName evidence="9">Fe-S oxidoreductase</fullName>
    </submittedName>
</protein>
<name>A0A1G6S823_PEPNI</name>
<dbReference type="Proteomes" id="UP000198995">
    <property type="component" value="Unassembled WGS sequence"/>
</dbReference>
<sequence>MIDGRHIRPRDMGIRGEQLTTVNDKKHLMPLPAPFEDPASWPEIEEAKPEWRDTYYADLDGFIALDDFKRPQTKEEEDELVNKFLKGLEKLLNDEANKGMIQVLDLTMEYCAKCNTCSDACHLFVATDRNEIYRPTYRIDVLRRIIKGYINPPKGKLGRWKAKFTGADVDLNWETIMRLAESAYRCNLCRRCAQACPLALDNGSLAKEIRKIFSQEMDIAPKPVHDRGAKIQLRTGSSTGITRAAFLDTVEFLDEDLNDLYPGNNYEVPIDKKGADILLIHNAGEYMAWPENPMAFEILFNEAGLSWTLSSDMIGYDNVNYGIWYDDKMARDIALQQIEAAKKLGVNRIVVGECGHAHKAISVVSDRFSPAKDRVPVESFLPMLRDLVLGGTYDLDPMRNDFAVTLHDPCNFVRQMGVVQPQRDIINAVVPKGRFMEMYPHGVDNYCCGGGSGFAIMNSMNFPAYRENISTRMKLKQVLDAFGPENIYNKDLVKYICAPCSNCKGTFREMLKYWGLTENYNFQYAGLVELVVNAMTKFDTPYFEWMRDDADEFSMM</sequence>